<name>A0ABU8H8X0_9BACI</name>
<feature type="domain" description="Right handed beta helix" evidence="1">
    <location>
        <begin position="66"/>
        <end position="209"/>
    </location>
</feature>
<dbReference type="InterPro" id="IPR011050">
    <property type="entry name" value="Pectin_lyase_fold/virulence"/>
</dbReference>
<dbReference type="RefSeq" id="WP_336585040.1">
    <property type="nucleotide sequence ID" value="NZ_JBBAXC010000001.1"/>
</dbReference>
<organism evidence="2 3">
    <name type="scientific">Bacillus spongiae</name>
    <dbReference type="NCBI Taxonomy" id="2683610"/>
    <lineage>
        <taxon>Bacteria</taxon>
        <taxon>Bacillati</taxon>
        <taxon>Bacillota</taxon>
        <taxon>Bacilli</taxon>
        <taxon>Bacillales</taxon>
        <taxon>Bacillaceae</taxon>
        <taxon>Bacillus</taxon>
    </lineage>
</organism>
<protein>
    <submittedName>
        <fullName evidence="2">Right-handed parallel beta-helix repeat-containing protein</fullName>
    </submittedName>
</protein>
<accession>A0ABU8H8X0</accession>
<dbReference type="SMART" id="SM00710">
    <property type="entry name" value="PbH1"/>
    <property type="match status" value="4"/>
</dbReference>
<evidence type="ECO:0000313" key="2">
    <source>
        <dbReference type="EMBL" id="MEI5905624.1"/>
    </source>
</evidence>
<dbReference type="InterPro" id="IPR006626">
    <property type="entry name" value="PbH1"/>
</dbReference>
<keyword evidence="3" id="KW-1185">Reference proteome</keyword>
<dbReference type="SUPFAM" id="SSF51126">
    <property type="entry name" value="Pectin lyase-like"/>
    <property type="match status" value="1"/>
</dbReference>
<reference evidence="2 3" key="1">
    <citation type="journal article" date="2018" name="J. Microbiol.">
        <title>Bacillus spongiae sp. nov., isolated from sponge of Jeju Island.</title>
        <authorList>
            <person name="Lee G.E."/>
            <person name="Im W.T."/>
            <person name="Park J.S."/>
        </authorList>
    </citation>
    <scope>NUCLEOTIDE SEQUENCE [LARGE SCALE GENOMIC DNA]</scope>
    <source>
        <strain evidence="2 3">135PIL107-10</strain>
    </source>
</reference>
<dbReference type="Pfam" id="PF13229">
    <property type="entry name" value="Beta_helix"/>
    <property type="match status" value="1"/>
</dbReference>
<dbReference type="EMBL" id="JBBAXC010000001">
    <property type="protein sequence ID" value="MEI5905624.1"/>
    <property type="molecule type" value="Genomic_DNA"/>
</dbReference>
<dbReference type="Gene3D" id="2.160.20.10">
    <property type="entry name" value="Single-stranded right-handed beta-helix, Pectin lyase-like"/>
    <property type="match status" value="1"/>
</dbReference>
<evidence type="ECO:0000313" key="3">
    <source>
        <dbReference type="Proteomes" id="UP001312865"/>
    </source>
</evidence>
<comment type="caution">
    <text evidence="2">The sequence shown here is derived from an EMBL/GenBank/DDBJ whole genome shotgun (WGS) entry which is preliminary data.</text>
</comment>
<dbReference type="Proteomes" id="UP001312865">
    <property type="component" value="Unassembled WGS sequence"/>
</dbReference>
<gene>
    <name evidence="2" type="ORF">WAK64_00910</name>
</gene>
<sequence length="299" mass="31813">MVLRIVPTDEPTVQDAIDASSPGDSIKILAGTFDGFEVDVENLKIFGCGIDRTIIAGAPAQGSNDGVVVSANRTTLQGFTVQGFADDGTFISSNTNLIKEIETKLNSGDGIFNVGENNLFIKCKTSLNSDGFDSNGTNNCIINCESSQNSNDGYSISDERSKLLFNLAKNNTSDGLDLDEPFTTILQNKFLGNNCGIQIDDDNHNIIGNSVCDNFESGILLDNNADFNAVDSNIVKNNGNDVTGGSGIFVDSSAEDNTIRFNKARNNFEFDIEAIPPADTANTFDGNQCGNSDPPGLCT</sequence>
<evidence type="ECO:0000259" key="1">
    <source>
        <dbReference type="Pfam" id="PF13229"/>
    </source>
</evidence>
<dbReference type="InterPro" id="IPR039448">
    <property type="entry name" value="Beta_helix"/>
</dbReference>
<dbReference type="InterPro" id="IPR012334">
    <property type="entry name" value="Pectin_lyas_fold"/>
</dbReference>
<proteinExistence type="predicted"/>